<sequence>MFSSQKSKFLFQALTYSLFRHTVNDGEAHRALARLACRTQSIMTARDQSDLRTVSLAYAMYDPDPVVDKESPIFVLHGLFGSKMNWNTMSKNLASITKRRVIALDHRNHGDSPHTDDFSYNHLAADVGALMSELGVDKGKASLIGHSLGGRTIMTLALQYPSIVRDLVVVDISPIGIIPQPEYYEALVRTLQEISLPESLPLSKGRAIANMRLSGYIKSKGLRNFILTNLVKTRDDKFTWRINLDSLVKNMPNIAEMPYSDNSTFPKPTLFICGEKSPYVKREDHRGIYKLFPKAEIVYFENAGHLVHAQQPKQFLDQVTNFLKKNYN</sequence>
<protein>
    <recommendedName>
        <fullName evidence="7">sn-1-specific diacylglycerol lipase ABHD11</fullName>
        <ecNumber evidence="3">3.1.1.116</ecNumber>
    </recommendedName>
    <alternativeName>
        <fullName evidence="4">Alpha/beta hydrolase domain-containing protein 11</fullName>
    </alternativeName>
</protein>
<evidence type="ECO:0000256" key="11">
    <source>
        <dbReference type="ARBA" id="ARBA00048919"/>
    </source>
</evidence>
<dbReference type="InterPro" id="IPR000639">
    <property type="entry name" value="Epox_hydrolase-like"/>
</dbReference>
<comment type="catalytic activity">
    <reaction evidence="5">
        <text>a 1,2-diacyl-sn-glycerol + H2O = a 2-acylglycerol + a fatty acid + H(+)</text>
        <dbReference type="Rhea" id="RHEA:33275"/>
        <dbReference type="ChEBI" id="CHEBI:15377"/>
        <dbReference type="ChEBI" id="CHEBI:15378"/>
        <dbReference type="ChEBI" id="CHEBI:17389"/>
        <dbReference type="ChEBI" id="CHEBI:17815"/>
        <dbReference type="ChEBI" id="CHEBI:28868"/>
        <dbReference type="EC" id="3.1.1.116"/>
    </reaction>
</comment>
<evidence type="ECO:0000256" key="6">
    <source>
        <dbReference type="ARBA" id="ARBA00043742"/>
    </source>
</evidence>
<evidence type="ECO:0000256" key="3">
    <source>
        <dbReference type="ARBA" id="ARBA00026104"/>
    </source>
</evidence>
<dbReference type="Gene3D" id="3.40.50.1820">
    <property type="entry name" value="alpha/beta hydrolase"/>
    <property type="match status" value="1"/>
</dbReference>
<evidence type="ECO:0000256" key="9">
    <source>
        <dbReference type="ARBA" id="ARBA00048504"/>
    </source>
</evidence>
<evidence type="ECO:0000256" key="5">
    <source>
        <dbReference type="ARBA" id="ARBA00043667"/>
    </source>
</evidence>
<keyword evidence="14" id="KW-1185">Reference proteome</keyword>
<dbReference type="GeneID" id="106666714"/>
<dbReference type="SUPFAM" id="SSF53474">
    <property type="entry name" value="alpha/beta-Hydrolases"/>
    <property type="match status" value="1"/>
</dbReference>
<organism evidence="13 14">
    <name type="scientific">Cimex lectularius</name>
    <name type="common">Bed bug</name>
    <name type="synonym">Acanthia lectularia</name>
    <dbReference type="NCBI Taxonomy" id="79782"/>
    <lineage>
        <taxon>Eukaryota</taxon>
        <taxon>Metazoa</taxon>
        <taxon>Ecdysozoa</taxon>
        <taxon>Arthropoda</taxon>
        <taxon>Hexapoda</taxon>
        <taxon>Insecta</taxon>
        <taxon>Pterygota</taxon>
        <taxon>Neoptera</taxon>
        <taxon>Paraneoptera</taxon>
        <taxon>Hemiptera</taxon>
        <taxon>Heteroptera</taxon>
        <taxon>Panheteroptera</taxon>
        <taxon>Cimicomorpha</taxon>
        <taxon>Cimicidae</taxon>
        <taxon>Cimex</taxon>
    </lineage>
</organism>
<dbReference type="OMA" id="QFICMSL"/>
<evidence type="ECO:0000256" key="7">
    <source>
        <dbReference type="ARBA" id="ARBA00044064"/>
    </source>
</evidence>
<dbReference type="GO" id="GO:0052689">
    <property type="term" value="F:carboxylic ester hydrolase activity"/>
    <property type="evidence" value="ECO:0007669"/>
    <property type="project" value="TreeGrafter"/>
</dbReference>
<comment type="catalytic activity">
    <reaction evidence="6">
        <text>a 1,3-diacyl-sn-glycerol + H2O = a 1-acyl-sn-glycerol + a fatty acid + H(+)</text>
        <dbReference type="Rhea" id="RHEA:38503"/>
        <dbReference type="ChEBI" id="CHEBI:15377"/>
        <dbReference type="ChEBI" id="CHEBI:15378"/>
        <dbReference type="ChEBI" id="CHEBI:28868"/>
        <dbReference type="ChEBI" id="CHEBI:64683"/>
        <dbReference type="ChEBI" id="CHEBI:77272"/>
    </reaction>
</comment>
<dbReference type="PRINTS" id="PR00412">
    <property type="entry name" value="EPOXHYDRLASE"/>
</dbReference>
<evidence type="ECO:0000313" key="13">
    <source>
        <dbReference type="EnsemblMetazoa" id="XP_014249565.1"/>
    </source>
</evidence>
<name>A0A8I6RNH8_CIMLE</name>
<dbReference type="Pfam" id="PF00561">
    <property type="entry name" value="Abhydrolase_1"/>
    <property type="match status" value="1"/>
</dbReference>
<dbReference type="RefSeq" id="XP_014249565.1">
    <property type="nucleotide sequence ID" value="XM_014394079.2"/>
</dbReference>
<dbReference type="InterPro" id="IPR000073">
    <property type="entry name" value="AB_hydrolase_1"/>
</dbReference>
<comment type="catalytic activity">
    <reaction evidence="11">
        <text>1-octadecanoyl-2-(5Z,8Z,11Z,14Z-eicosatetraenoyl)-sn-glycerol + H2O = 2-(5Z,8Z,11Z,14Z-eicosatetraenoyl)-glycerol + octadecanoate + H(+)</text>
        <dbReference type="Rhea" id="RHEA:38507"/>
        <dbReference type="ChEBI" id="CHEBI:15377"/>
        <dbReference type="ChEBI" id="CHEBI:15378"/>
        <dbReference type="ChEBI" id="CHEBI:25629"/>
        <dbReference type="ChEBI" id="CHEBI:52392"/>
        <dbReference type="ChEBI" id="CHEBI:75728"/>
    </reaction>
</comment>
<comment type="catalytic activity">
    <reaction evidence="8">
        <text>1-octadecanoyl-2-(4Z,7Z,10Z,13Z,16Z,19Z-docosahexaenoyl)-sn-glycerol + H2O = 2-(4Z,7Z,10Z,13Z,16Z,19Z-docosahexaenoyl)-glycerol + octadecanoate + H(+)</text>
        <dbReference type="Rhea" id="RHEA:77107"/>
        <dbReference type="ChEBI" id="CHEBI:15377"/>
        <dbReference type="ChEBI" id="CHEBI:15378"/>
        <dbReference type="ChEBI" id="CHEBI:25629"/>
        <dbReference type="ChEBI" id="CHEBI:77129"/>
        <dbReference type="ChEBI" id="CHEBI:186738"/>
    </reaction>
</comment>
<evidence type="ECO:0000256" key="8">
    <source>
        <dbReference type="ARBA" id="ARBA00048283"/>
    </source>
</evidence>
<dbReference type="EC" id="3.1.1.116" evidence="3"/>
<comment type="catalytic activity">
    <reaction evidence="9">
        <text>1,2-didecanoylglycerol + H2O = decanoylglycerol + decanoate + H(+)</text>
        <dbReference type="Rhea" id="RHEA:48596"/>
        <dbReference type="ChEBI" id="CHEBI:11152"/>
        <dbReference type="ChEBI" id="CHEBI:15377"/>
        <dbReference type="ChEBI" id="CHEBI:15378"/>
        <dbReference type="ChEBI" id="CHEBI:27689"/>
        <dbReference type="ChEBI" id="CHEBI:90605"/>
    </reaction>
</comment>
<comment type="catalytic activity">
    <reaction evidence="10">
        <text>1-octadecanoyl-2-(9Z-octadecenoyl)-sn-glycerol + H2O = 2-(9Z-octadecenoyl)-glycerol + octadecanoate + H(+)</text>
        <dbReference type="Rhea" id="RHEA:77103"/>
        <dbReference type="ChEBI" id="CHEBI:15377"/>
        <dbReference type="ChEBI" id="CHEBI:15378"/>
        <dbReference type="ChEBI" id="CHEBI:25629"/>
        <dbReference type="ChEBI" id="CHEBI:73990"/>
        <dbReference type="ChEBI" id="CHEBI:75468"/>
    </reaction>
</comment>
<dbReference type="EnsemblMetazoa" id="XM_014394079.2">
    <property type="protein sequence ID" value="XP_014249565.1"/>
    <property type="gene ID" value="LOC106666714"/>
</dbReference>
<dbReference type="PANTHER" id="PTHR46118:SF4">
    <property type="entry name" value="PROTEIN ABHD11"/>
    <property type="match status" value="1"/>
</dbReference>
<dbReference type="AlphaFoldDB" id="A0A8I6RNH8"/>
<dbReference type="GO" id="GO:0005739">
    <property type="term" value="C:mitochondrion"/>
    <property type="evidence" value="ECO:0007669"/>
    <property type="project" value="TreeGrafter"/>
</dbReference>
<accession>A0A8I6RNH8</accession>
<dbReference type="OrthoDB" id="8119704at2759"/>
<reference evidence="13" key="1">
    <citation type="submission" date="2022-01" db="UniProtKB">
        <authorList>
            <consortium name="EnsemblMetazoa"/>
        </authorList>
    </citation>
    <scope>IDENTIFICATION</scope>
</reference>
<dbReference type="KEGG" id="clec:106666714"/>
<proteinExistence type="inferred from homology"/>
<evidence type="ECO:0000313" key="14">
    <source>
        <dbReference type="Proteomes" id="UP000494040"/>
    </source>
</evidence>
<feature type="domain" description="AB hydrolase-1" evidence="12">
    <location>
        <begin position="72"/>
        <end position="309"/>
    </location>
</feature>
<dbReference type="PRINTS" id="PR00111">
    <property type="entry name" value="ABHYDROLASE"/>
</dbReference>
<evidence type="ECO:0000256" key="1">
    <source>
        <dbReference type="ARBA" id="ARBA00008645"/>
    </source>
</evidence>
<dbReference type="InterPro" id="IPR029058">
    <property type="entry name" value="AB_hydrolase_fold"/>
</dbReference>
<comment type="similarity">
    <text evidence="1">Belongs to the AB hydrolase superfamily.</text>
</comment>
<evidence type="ECO:0000256" key="10">
    <source>
        <dbReference type="ARBA" id="ARBA00048513"/>
    </source>
</evidence>
<dbReference type="PANTHER" id="PTHR46118">
    <property type="entry name" value="PROTEIN ABHD11"/>
    <property type="match status" value="1"/>
</dbReference>
<evidence type="ECO:0000256" key="2">
    <source>
        <dbReference type="ARBA" id="ARBA00022801"/>
    </source>
</evidence>
<keyword evidence="2" id="KW-0378">Hydrolase</keyword>
<evidence type="ECO:0000259" key="12">
    <source>
        <dbReference type="Pfam" id="PF00561"/>
    </source>
</evidence>
<dbReference type="Proteomes" id="UP000494040">
    <property type="component" value="Unassembled WGS sequence"/>
</dbReference>
<evidence type="ECO:0000256" key="4">
    <source>
        <dbReference type="ARBA" id="ARBA00042703"/>
    </source>
</evidence>